<evidence type="ECO:0000256" key="12">
    <source>
        <dbReference type="ARBA" id="ARBA00023268"/>
    </source>
</evidence>
<feature type="compositionally biased region" description="Polar residues" evidence="16">
    <location>
        <begin position="844"/>
        <end position="860"/>
    </location>
</feature>
<evidence type="ECO:0000256" key="17">
    <source>
        <dbReference type="SAM" id="Phobius"/>
    </source>
</evidence>
<feature type="compositionally biased region" description="Basic and acidic residues" evidence="16">
    <location>
        <begin position="932"/>
        <end position="950"/>
    </location>
</feature>
<keyword evidence="5 20" id="KW-0808">Transferase</keyword>
<organism evidence="20 21">
    <name type="scientific">Aquibacillus rhizosphaerae</name>
    <dbReference type="NCBI Taxonomy" id="3051431"/>
    <lineage>
        <taxon>Bacteria</taxon>
        <taxon>Bacillati</taxon>
        <taxon>Bacillota</taxon>
        <taxon>Bacilli</taxon>
        <taxon>Bacillales</taxon>
        <taxon>Bacillaceae</taxon>
        <taxon>Aquibacillus</taxon>
    </lineage>
</organism>
<dbReference type="InterPro" id="IPR001264">
    <property type="entry name" value="Glyco_trans_51"/>
</dbReference>
<evidence type="ECO:0000256" key="5">
    <source>
        <dbReference type="ARBA" id="ARBA00022679"/>
    </source>
</evidence>
<evidence type="ECO:0000259" key="18">
    <source>
        <dbReference type="Pfam" id="PF00905"/>
    </source>
</evidence>
<keyword evidence="11 17" id="KW-0472">Membrane</keyword>
<feature type="region of interest" description="Disordered" evidence="16">
    <location>
        <begin position="913"/>
        <end position="982"/>
    </location>
</feature>
<feature type="region of interest" description="Disordered" evidence="16">
    <location>
        <begin position="834"/>
        <end position="860"/>
    </location>
</feature>
<dbReference type="Gene3D" id="1.10.3810.10">
    <property type="entry name" value="Biosynthetic peptidoglycan transglycosylase-like"/>
    <property type="match status" value="1"/>
</dbReference>
<dbReference type="EMBL" id="JASTZU010000014">
    <property type="protein sequence ID" value="MDL4839368.1"/>
    <property type="molecule type" value="Genomic_DNA"/>
</dbReference>
<comment type="catalytic activity">
    <reaction evidence="15">
        <text>[GlcNAc-(1-&gt;4)-Mur2Ac(oyl-L-Ala-gamma-D-Glu-L-Lys-D-Ala-D-Ala)](n)-di-trans,octa-cis-undecaprenyl diphosphate + beta-D-GlcNAc-(1-&gt;4)-Mur2Ac(oyl-L-Ala-gamma-D-Glu-L-Lys-D-Ala-D-Ala)-di-trans,octa-cis-undecaprenyl diphosphate = [GlcNAc-(1-&gt;4)-Mur2Ac(oyl-L-Ala-gamma-D-Glu-L-Lys-D-Ala-D-Ala)](n+1)-di-trans,octa-cis-undecaprenyl diphosphate + di-trans,octa-cis-undecaprenyl diphosphate + H(+)</text>
        <dbReference type="Rhea" id="RHEA:23708"/>
        <dbReference type="Rhea" id="RHEA-COMP:9602"/>
        <dbReference type="Rhea" id="RHEA-COMP:9603"/>
        <dbReference type="ChEBI" id="CHEBI:15378"/>
        <dbReference type="ChEBI" id="CHEBI:58405"/>
        <dbReference type="ChEBI" id="CHEBI:60033"/>
        <dbReference type="ChEBI" id="CHEBI:78435"/>
        <dbReference type="EC" id="2.4.99.28"/>
    </reaction>
</comment>
<evidence type="ECO:0000256" key="4">
    <source>
        <dbReference type="ARBA" id="ARBA00022676"/>
    </source>
</evidence>
<dbReference type="InterPro" id="IPR013783">
    <property type="entry name" value="Ig-like_fold"/>
</dbReference>
<dbReference type="InterPro" id="IPR012338">
    <property type="entry name" value="Beta-lactam/transpept-like"/>
</dbReference>
<dbReference type="Gene3D" id="3.90.1310.40">
    <property type="match status" value="1"/>
</dbReference>
<dbReference type="PANTHER" id="PTHR32282">
    <property type="entry name" value="BINDING PROTEIN TRANSPEPTIDASE, PUTATIVE-RELATED"/>
    <property type="match status" value="1"/>
</dbReference>
<keyword evidence="8" id="KW-0133">Cell shape</keyword>
<dbReference type="Pfam" id="PF00905">
    <property type="entry name" value="Transpeptidase"/>
    <property type="match status" value="1"/>
</dbReference>
<comment type="caution">
    <text evidence="20">The sequence shown here is derived from an EMBL/GenBank/DDBJ whole genome shotgun (WGS) entry which is preliminary data.</text>
</comment>
<evidence type="ECO:0000256" key="2">
    <source>
        <dbReference type="ARBA" id="ARBA00022645"/>
    </source>
</evidence>
<evidence type="ECO:0000256" key="10">
    <source>
        <dbReference type="ARBA" id="ARBA00022989"/>
    </source>
</evidence>
<comment type="catalytic activity">
    <reaction evidence="14">
        <text>Preferential cleavage: (Ac)2-L-Lys-D-Ala-|-D-Ala. Also transpeptidation of peptidyl-alanyl moieties that are N-acyl substituents of D-alanine.</text>
        <dbReference type="EC" id="3.4.16.4"/>
    </reaction>
</comment>
<evidence type="ECO:0000256" key="15">
    <source>
        <dbReference type="ARBA" id="ARBA00049902"/>
    </source>
</evidence>
<dbReference type="InterPro" id="IPR036950">
    <property type="entry name" value="PBP_transglycosylase"/>
</dbReference>
<keyword evidence="4 20" id="KW-0328">Glycosyltransferase</keyword>
<evidence type="ECO:0000256" key="11">
    <source>
        <dbReference type="ARBA" id="ARBA00023136"/>
    </source>
</evidence>
<evidence type="ECO:0000313" key="20">
    <source>
        <dbReference type="EMBL" id="MDL4839368.1"/>
    </source>
</evidence>
<dbReference type="Proteomes" id="UP001235343">
    <property type="component" value="Unassembled WGS sequence"/>
</dbReference>
<dbReference type="PANTHER" id="PTHR32282:SF32">
    <property type="entry name" value="PENICILLIN-BINDING PROTEIN 2A"/>
    <property type="match status" value="1"/>
</dbReference>
<protein>
    <submittedName>
        <fullName evidence="20">Transglycosylase domain-containing protein</fullName>
        <ecNumber evidence="20">2.4.-.-</ecNumber>
    </submittedName>
</protein>
<keyword evidence="9" id="KW-0573">Peptidoglycan synthesis</keyword>
<feature type="domain" description="Glycosyl transferase family 51" evidence="19">
    <location>
        <begin position="96"/>
        <end position="282"/>
    </location>
</feature>
<proteinExistence type="predicted"/>
<keyword evidence="3" id="KW-0645">Protease</keyword>
<keyword evidence="2" id="KW-0121">Carboxypeptidase</keyword>
<evidence type="ECO:0000256" key="16">
    <source>
        <dbReference type="SAM" id="MobiDB-lite"/>
    </source>
</evidence>
<keyword evidence="6 17" id="KW-0812">Transmembrane</keyword>
<dbReference type="InterPro" id="IPR023346">
    <property type="entry name" value="Lysozyme-like_dom_sf"/>
</dbReference>
<gene>
    <name evidence="20" type="ORF">QQS35_02685</name>
</gene>
<feature type="domain" description="Penicillin-binding protein transpeptidase" evidence="18">
    <location>
        <begin position="430"/>
        <end position="681"/>
    </location>
</feature>
<sequence length="982" mass="109186">MDFKTFIHKYFSKLKNWWRKGIFQKSSRITYDVLWNVILFFIIIGVVGLFFAGGVGAGYFASLVKDEEVRSRESMEKDIYNYEETSEFYFANNVFLGEVSSDLYREEVSLKDVSPYVKDAIIATEDEYFETHNGVVPKAILRAIFQEATNAAVKTGGSTLTQQLIKNQILTNEVSFERKAKEILLALRLEQFFEKDEILEAYLNIVPFGRNASGENIAGIQTAAQGIFGVDAKDINLPQAAFIAGLPQSPSYYTPFLNGGNKKDEEGLEPGLNRMKSVLQRMLDREYISQADYEEAMNYDIVGDFTEPQESLLDQYPFLTNEVKERAIDILTDVLAKEDGYAEEDIQNSETLKEEYAILAERALGSSGYKIHTTIDKNIYDKFQEITANYNNYGPDKTAINRNTNKVIQKENPETGEMETVIEPVQVGSILIDNTTGKIISFVGGRDFDIEQANHATFTKRQNGSTMKPLLVYAPAMEAGIVQPGSIIADVPTYYSSGQIVNNYTEGNYGLVSAREALYKSHNVPAVKTYKQILSNNPANYLEKMGFTSLAEADYYIESIAIGGLTNGVTVEENTNAYGTFGNNGQFVDAYMIDKIETVDGEVVYQHESEPVDVFTPQTNYLMLDMMRDVLTRGTATAARANLNNTNVDWAGKTGTTNGFRDTWFVATNPNVTLGSWMGYDHNMQLEGRDYSARNVVFWAQLVNAATESNPELMAPSERFERPGGIVSRSYCATSGMLPSNICSELGLVQSDIYNANYVPSKRDNSLIKDRYVMINGKAVIAGNNTPDEFTDGNGVAFNPEWIKENNYDKLSDIRQLIPNKSGVWANIEIPDTDEIANDGKNPATPSSVSKSGSSLTWNQSSSNDVVGYRIFRADEPGASFRLVGNTTESSFKIPSSKAVYHVKAVDYFGQESSDSKTVVVGDFSEPEPPEEPEKPKEKPKEEPKKKPEDNSSGDNSNDSGNNQESNSEGNNNNGSENSENE</sequence>
<keyword evidence="13" id="KW-0961">Cell wall biogenesis/degradation</keyword>
<evidence type="ECO:0000256" key="6">
    <source>
        <dbReference type="ARBA" id="ARBA00022692"/>
    </source>
</evidence>
<name>A0ABT7L0Q6_9BACI</name>
<dbReference type="RefSeq" id="WP_285930233.1">
    <property type="nucleotide sequence ID" value="NZ_JASTZU010000014.1"/>
</dbReference>
<keyword evidence="7" id="KW-0378">Hydrolase</keyword>
<evidence type="ECO:0000313" key="21">
    <source>
        <dbReference type="Proteomes" id="UP001235343"/>
    </source>
</evidence>
<dbReference type="Pfam" id="PF00912">
    <property type="entry name" value="Transgly"/>
    <property type="match status" value="1"/>
</dbReference>
<keyword evidence="21" id="KW-1185">Reference proteome</keyword>
<evidence type="ECO:0000256" key="9">
    <source>
        <dbReference type="ARBA" id="ARBA00022984"/>
    </source>
</evidence>
<keyword evidence="10 17" id="KW-1133">Transmembrane helix</keyword>
<accession>A0ABT7L0Q6</accession>
<evidence type="ECO:0000256" key="13">
    <source>
        <dbReference type="ARBA" id="ARBA00023316"/>
    </source>
</evidence>
<feature type="transmembrane region" description="Helical" evidence="17">
    <location>
        <begin position="33"/>
        <end position="61"/>
    </location>
</feature>
<evidence type="ECO:0000256" key="1">
    <source>
        <dbReference type="ARBA" id="ARBA00022475"/>
    </source>
</evidence>
<dbReference type="SUPFAM" id="SSF53955">
    <property type="entry name" value="Lysozyme-like"/>
    <property type="match status" value="1"/>
</dbReference>
<evidence type="ECO:0000256" key="3">
    <source>
        <dbReference type="ARBA" id="ARBA00022670"/>
    </source>
</evidence>
<dbReference type="InterPro" id="IPR050396">
    <property type="entry name" value="Glycosyltr_51/Transpeptidase"/>
</dbReference>
<evidence type="ECO:0000259" key="19">
    <source>
        <dbReference type="Pfam" id="PF00912"/>
    </source>
</evidence>
<reference evidence="20 21" key="1">
    <citation type="submission" date="2023-06" db="EMBL/GenBank/DDBJ databases">
        <title>Aquibacillus rhizosphaerae LR5S19.</title>
        <authorList>
            <person name="Sun J.-Q."/>
        </authorList>
    </citation>
    <scope>NUCLEOTIDE SEQUENCE [LARGE SCALE GENOMIC DNA]</scope>
    <source>
        <strain evidence="20 21">LR5S19</strain>
    </source>
</reference>
<keyword evidence="1" id="KW-1003">Cell membrane</keyword>
<dbReference type="EC" id="2.4.-.-" evidence="20"/>
<evidence type="ECO:0000256" key="14">
    <source>
        <dbReference type="ARBA" id="ARBA00034000"/>
    </source>
</evidence>
<evidence type="ECO:0000256" key="8">
    <source>
        <dbReference type="ARBA" id="ARBA00022960"/>
    </source>
</evidence>
<feature type="compositionally biased region" description="Low complexity" evidence="16">
    <location>
        <begin position="951"/>
        <end position="982"/>
    </location>
</feature>
<dbReference type="GO" id="GO:0016757">
    <property type="term" value="F:glycosyltransferase activity"/>
    <property type="evidence" value="ECO:0007669"/>
    <property type="project" value="UniProtKB-KW"/>
</dbReference>
<dbReference type="Gene3D" id="2.60.40.10">
    <property type="entry name" value="Immunoglobulins"/>
    <property type="match status" value="1"/>
</dbReference>
<dbReference type="SUPFAM" id="SSF56601">
    <property type="entry name" value="beta-lactamase/transpeptidase-like"/>
    <property type="match status" value="1"/>
</dbReference>
<dbReference type="InterPro" id="IPR001460">
    <property type="entry name" value="PCN-bd_Tpept"/>
</dbReference>
<evidence type="ECO:0000256" key="7">
    <source>
        <dbReference type="ARBA" id="ARBA00022801"/>
    </source>
</evidence>
<dbReference type="Gene3D" id="3.40.710.10">
    <property type="entry name" value="DD-peptidase/beta-lactamase superfamily"/>
    <property type="match status" value="1"/>
</dbReference>
<keyword evidence="12" id="KW-0511">Multifunctional enzyme</keyword>